<dbReference type="Proteomes" id="UP001348817">
    <property type="component" value="Chromosome"/>
</dbReference>
<evidence type="ECO:0008006" key="4">
    <source>
        <dbReference type="Google" id="ProtNLM"/>
    </source>
</evidence>
<accession>A0AAU9CPI1</accession>
<keyword evidence="1" id="KW-0732">Signal</keyword>
<keyword evidence="3" id="KW-1185">Reference proteome</keyword>
<feature type="signal peptide" evidence="1">
    <location>
        <begin position="1"/>
        <end position="27"/>
    </location>
</feature>
<dbReference type="PROSITE" id="PS51257">
    <property type="entry name" value="PROKAR_LIPOPROTEIN"/>
    <property type="match status" value="1"/>
</dbReference>
<dbReference type="EMBL" id="AP025314">
    <property type="protein sequence ID" value="BDD08837.1"/>
    <property type="molecule type" value="Genomic_DNA"/>
</dbReference>
<name>A0AAU9CPI1_9BACT</name>
<gene>
    <name evidence="2" type="ORF">FUAX_12690</name>
</gene>
<evidence type="ECO:0000313" key="2">
    <source>
        <dbReference type="EMBL" id="BDD08837.1"/>
    </source>
</evidence>
<protein>
    <recommendedName>
        <fullName evidence="4">SusD/RagB family nutrient-binding outer membrane lipoprotein</fullName>
    </recommendedName>
</protein>
<dbReference type="Pfam" id="PF12771">
    <property type="entry name" value="SusD-like_2"/>
    <property type="match status" value="1"/>
</dbReference>
<dbReference type="SUPFAM" id="SSF48452">
    <property type="entry name" value="TPR-like"/>
    <property type="match status" value="1"/>
</dbReference>
<dbReference type="InterPro" id="IPR011990">
    <property type="entry name" value="TPR-like_helical_dom_sf"/>
</dbReference>
<evidence type="ECO:0000313" key="3">
    <source>
        <dbReference type="Proteomes" id="UP001348817"/>
    </source>
</evidence>
<dbReference type="Gene3D" id="1.25.40.390">
    <property type="match status" value="1"/>
</dbReference>
<reference evidence="2 3" key="1">
    <citation type="submission" date="2021-12" db="EMBL/GenBank/DDBJ databases">
        <title>Genome sequencing of bacteria with rrn-lacking chromosome and rrn-plasmid.</title>
        <authorList>
            <person name="Anda M."/>
            <person name="Iwasaki W."/>
        </authorList>
    </citation>
    <scope>NUCLEOTIDE SEQUENCE [LARGE SCALE GENOMIC DNA]</scope>
    <source>
        <strain evidence="2 3">DSM 100852</strain>
    </source>
</reference>
<sequence length="609" mass="69234">MSGKMKINKLLCIVLACLSVSSCRTWDEEFNINPNEPTFSEGTVIPPELFMGNMIEKALDRGAWNGMSTTILNVMTAVSRHTGKTRSLSQGNRHRSWHDLDGNIWHKAYNALADVKNMRRAAELSGDNRYLAIAYIWESYLSYTLTTLYGDIPYFILRDDSIIEVNRYDKQSDIYPAILERLASANELITADMDNVDAQKDFIFTGDIQKWKRFANSLRFRMALYMADADEATAKTIMNEIASNPSTHPVFGSNDDNCMLTYDGNQRFSTFYTSSSGLFREHAVSNILIERLLSLKDARIYSYAHPVKKFHTDANMYIVPSNPGPDKYVGHMYGITTGNSHAASWNIINDTEHAIDYSSYIGEHFRPMNNDFSPLPKASTSPLPLATYSELNFNMAEAALRGFISGDARMYYENGVKASLNEYDSQWEGDTRYDGAYLETGHANVDEYLAQQQVSWDGGRDHRLLVAEQKWIASFMLGFEPYIDHRRTMLPPLPASSGTLRYLSSGSGQYYPSRTAYPADEVGKNPEAYEAARAESFDIPITGDNNRNLAKMWLLSKQPADHLLCPIFKEPLKSDEEYPGQANFKTWYDNNWNKMFWWENGDELPKTLP</sequence>
<feature type="chain" id="PRO_5043381229" description="SusD/RagB family nutrient-binding outer membrane lipoprotein" evidence="1">
    <location>
        <begin position="28"/>
        <end position="609"/>
    </location>
</feature>
<dbReference type="AlphaFoldDB" id="A0AAU9CPI1"/>
<proteinExistence type="predicted"/>
<dbReference type="KEGG" id="fax:FUAX_12690"/>
<evidence type="ECO:0000256" key="1">
    <source>
        <dbReference type="SAM" id="SignalP"/>
    </source>
</evidence>
<dbReference type="InterPro" id="IPR041662">
    <property type="entry name" value="SusD-like_2"/>
</dbReference>
<organism evidence="2 3">
    <name type="scientific">Fulvitalea axinellae</name>
    <dbReference type="NCBI Taxonomy" id="1182444"/>
    <lineage>
        <taxon>Bacteria</taxon>
        <taxon>Pseudomonadati</taxon>
        <taxon>Bacteroidota</taxon>
        <taxon>Cytophagia</taxon>
        <taxon>Cytophagales</taxon>
        <taxon>Persicobacteraceae</taxon>
        <taxon>Fulvitalea</taxon>
    </lineage>
</organism>